<name>A0A6A5SX31_9PLEO</name>
<evidence type="ECO:0000313" key="2">
    <source>
        <dbReference type="Proteomes" id="UP000800038"/>
    </source>
</evidence>
<dbReference type="EMBL" id="ML976017">
    <property type="protein sequence ID" value="KAF1944408.1"/>
    <property type="molecule type" value="Genomic_DNA"/>
</dbReference>
<dbReference type="AlphaFoldDB" id="A0A6A5SX31"/>
<dbReference type="OrthoDB" id="9981319at2759"/>
<organism evidence="1 2">
    <name type="scientific">Clathrospora elynae</name>
    <dbReference type="NCBI Taxonomy" id="706981"/>
    <lineage>
        <taxon>Eukaryota</taxon>
        <taxon>Fungi</taxon>
        <taxon>Dikarya</taxon>
        <taxon>Ascomycota</taxon>
        <taxon>Pezizomycotina</taxon>
        <taxon>Dothideomycetes</taxon>
        <taxon>Pleosporomycetidae</taxon>
        <taxon>Pleosporales</taxon>
        <taxon>Diademaceae</taxon>
        <taxon>Clathrospora</taxon>
    </lineage>
</organism>
<gene>
    <name evidence="1" type="ORF">EJ02DRAFT_452510</name>
</gene>
<reference evidence="1" key="1">
    <citation type="journal article" date="2020" name="Stud. Mycol.">
        <title>101 Dothideomycetes genomes: a test case for predicting lifestyles and emergence of pathogens.</title>
        <authorList>
            <person name="Haridas S."/>
            <person name="Albert R."/>
            <person name="Binder M."/>
            <person name="Bloem J."/>
            <person name="Labutti K."/>
            <person name="Salamov A."/>
            <person name="Andreopoulos B."/>
            <person name="Baker S."/>
            <person name="Barry K."/>
            <person name="Bills G."/>
            <person name="Bluhm B."/>
            <person name="Cannon C."/>
            <person name="Castanera R."/>
            <person name="Culley D."/>
            <person name="Daum C."/>
            <person name="Ezra D."/>
            <person name="Gonzalez J."/>
            <person name="Henrissat B."/>
            <person name="Kuo A."/>
            <person name="Liang C."/>
            <person name="Lipzen A."/>
            <person name="Lutzoni F."/>
            <person name="Magnuson J."/>
            <person name="Mondo S."/>
            <person name="Nolan M."/>
            <person name="Ohm R."/>
            <person name="Pangilinan J."/>
            <person name="Park H.-J."/>
            <person name="Ramirez L."/>
            <person name="Alfaro M."/>
            <person name="Sun H."/>
            <person name="Tritt A."/>
            <person name="Yoshinaga Y."/>
            <person name="Zwiers L.-H."/>
            <person name="Turgeon B."/>
            <person name="Goodwin S."/>
            <person name="Spatafora J."/>
            <person name="Crous P."/>
            <person name="Grigoriev I."/>
        </authorList>
    </citation>
    <scope>NUCLEOTIDE SEQUENCE</scope>
    <source>
        <strain evidence="1">CBS 161.51</strain>
    </source>
</reference>
<proteinExistence type="predicted"/>
<dbReference type="Gene3D" id="3.30.429.10">
    <property type="entry name" value="Macrophage Migration Inhibitory Factor"/>
    <property type="match status" value="1"/>
</dbReference>
<protein>
    <recommendedName>
        <fullName evidence="3">Tautomerase cis-CaaD-like domain-containing protein</fullName>
    </recommendedName>
</protein>
<dbReference type="Proteomes" id="UP000800038">
    <property type="component" value="Unassembled WGS sequence"/>
</dbReference>
<evidence type="ECO:0000313" key="1">
    <source>
        <dbReference type="EMBL" id="KAF1944408.1"/>
    </source>
</evidence>
<evidence type="ECO:0008006" key="3">
    <source>
        <dbReference type="Google" id="ProtNLM"/>
    </source>
</evidence>
<accession>A0A6A5SX31</accession>
<keyword evidence="2" id="KW-1185">Reference proteome</keyword>
<sequence length="226" mass="25765">MPHYEIHHSCPLDKTQYQSLTTAITNLHCRLFTAPSAFVNITFHHTSNCKGRIWKRTDTKDNSYPDSDTQYMAVGGQKVWTNYIIGHLRPRGPDNREKLNELVQEIMRIWDMYARPKLKSIHAHTPWVGPRRLEERNEEIARKAGAKASNRLDDARALHNVFIMEDIAAGMEQGFVLPVAGQDGAWVEENMEKFEQRAKDGDASMKALVEEIKGGLGKGPVERSRL</sequence>
<dbReference type="InterPro" id="IPR014347">
    <property type="entry name" value="Tautomerase/MIF_sf"/>
</dbReference>